<keyword evidence="5" id="KW-0698">rRNA processing</keyword>
<protein>
    <submittedName>
        <fullName evidence="17">Uncharacterized protein</fullName>
    </submittedName>
</protein>
<dbReference type="GO" id="GO:0006364">
    <property type="term" value="P:rRNA processing"/>
    <property type="evidence" value="ECO:0007669"/>
    <property type="project" value="UniProtKB-KW"/>
</dbReference>
<dbReference type="SMART" id="SM00733">
    <property type="entry name" value="Mterf"/>
    <property type="match status" value="8"/>
</dbReference>
<dbReference type="InterPro" id="IPR038538">
    <property type="entry name" value="MTERF_sf"/>
</dbReference>
<name>A0A5N6NC05_9ASTR</name>
<comment type="similarity">
    <text evidence="2">Belongs to the mTERF family.</text>
</comment>
<dbReference type="GO" id="GO:0008270">
    <property type="term" value="F:zinc ion binding"/>
    <property type="evidence" value="ECO:0007669"/>
    <property type="project" value="UniProtKB-KW"/>
</dbReference>
<feature type="domain" description="CCHC-type" evidence="15">
    <location>
        <begin position="1217"/>
        <end position="1231"/>
    </location>
</feature>
<evidence type="ECO:0000313" key="18">
    <source>
        <dbReference type="Proteomes" id="UP000326396"/>
    </source>
</evidence>
<keyword evidence="10" id="KW-0694">RNA-binding</keyword>
<proteinExistence type="inferred from homology"/>
<keyword evidence="4" id="KW-0806">Transcription termination</keyword>
<comment type="subcellular location">
    <subcellularLocation>
        <location evidence="1">Nucleus</location>
    </subcellularLocation>
</comment>
<evidence type="ECO:0000256" key="7">
    <source>
        <dbReference type="ARBA" id="ARBA00022771"/>
    </source>
</evidence>
<evidence type="ECO:0000256" key="2">
    <source>
        <dbReference type="ARBA" id="ARBA00007692"/>
    </source>
</evidence>
<dbReference type="InterPro" id="IPR001878">
    <property type="entry name" value="Znf_CCHC"/>
</dbReference>
<dbReference type="CDD" id="cd22525">
    <property type="entry name" value="KH-I_Rrp4_eukar"/>
    <property type="match status" value="1"/>
</dbReference>
<dbReference type="Pfam" id="PF04434">
    <property type="entry name" value="SWIM"/>
    <property type="match status" value="1"/>
</dbReference>
<dbReference type="PROSITE" id="PS50158">
    <property type="entry name" value="ZF_CCHC"/>
    <property type="match status" value="1"/>
</dbReference>
<sequence>MRGMNLSLNHTQKIRLQRALESLESISSGANSNASVAVADSIPVNQEDGVLKGHGTTELEGEVVATVCGIIERVNKLVYVRTLRARYKPEVGDIIVGRVATKRWRLEINFSQDAVLMLSSMNLPDGIQRRRTAVDELNMRSIFEENDVICAEVRDFMRDGSLQLQARSQKYGKLERGQMLTVSPYLVKRRKQHFHYLEKFGIDLILGCNGFIWVGEHVEIQDKMIEDEPTKTDPENNKSPMSTTLEEQEQTYTPLETRQNICRIANAIRVLSTLGFSITIDVILEIVDLCTEKGLDIHQMLGAEFCVLVAEKEAKRRTATRRNRLWYIRSLGELLDVNVLYGNNPTLFSIKIHHGGIFTKFPDRTYTEGHVRYVDLMDRDEFSVHEINAIVKELGYSVKEIMFYHYKIPNQDLNFGLRALGNDADVLSFLQYVDVHKLMEIYIEHRKTEVETYFFSPTRSKVMIEELDNDAADSSQSVRSSQEITNACKRRRLALEWCDQNVVKPNEVVTQTEKNETDGVLTQIQVDQGDVGGGLGASEVGNTFDSSTEGGNIFDSTSDGGYLNAPESFNEEECLDGEEEDSDYIVDMENLIDDIEVDMDDFANFVDMGTNFEGLEQYFQDVEQDINEAYDVDIDDFDSMTDEENDTPLEKTLSRERKKNNRNRDPVAEPFYVGQCFTNRNDIRGMVKTLAVESRRQLKIVRNDPGRFRVVCEGNNVNSECASGTKKFPPTKKGRYFKPTCPWVLHVSNSNMDGTWIVKTFIKDHNCFHIRDVSLCTISWLAQVFESTVLVNLSVPLNALQDLIHQKYQIQVSRQKVFRAKAMAKKKIEGDYKSQYGILRNYCEELIRSNPGTSINIDVEREPNTNSGTRQFRRVYICPYPGQLLSAIGIDSNNGIYHVAYALVETESISSWTWFLKYPGNDLDLASNSNFTFISDRQKGIIPAVEQLFPNAKHRFCLRHIHDNMKQTWRGELFKNLLWKCATSTTIPHFNKAMEEVKVNDPALHEWLKKIPPKHWSRQLIGGRDKPVITCLEFTRGYIMKRIVAVQKLAEKCPGPLTPKATKLFEQIKSEAVECTVMWSGHNKYQVSGKSHSQFVVSFDEKSCTCRKWDISGIPCKHAVAVMWDMAQNGIDVGTPESYVSKVYWLETWKNVYANTVQPINGRDMWPISTCPTKLLPPKHHHQVGRPKKKRKKTVEEQAQSLSKKGKMVRRGQTVTCAKCGHKGHNQRSCKGQGEGSKQAAAEVEIWVNDPHEHITMLLRSAMPEYEESPSLLCHVWLKNIALKLKPWILSVLDFPFTNQQLSPHGSAYPLQQRRNREIKNERIANRARVYEFLRSIGIEPDELDGLELPVTVDGMDIKPNDIPRVLEKYPEVLGYKLEGTMSTSVAYLVGIGVSRREIGGLLTKYPEVLGMRVGRVINPFVEYLESLGIPTLAVARLIEKRPYILGFGLEDQIKPNVKFLTEFGVREASISSVIAQYPEIIGLDLGVKLHKQQNFLTSLVDLSREDFGKVIEKMPQIVSLSSTAVVKHVDFLKRCGFSEKQVKKMVVGCPQLLALNMDIMKLNFDYFQGKMGRELDELVDFPAFFTYGLESTIRPRHQMVVKKGLECSLAWLLNCSDAKFDQRMRYDTIDLDEMEDESSFDINTLIEPRNNESDSDYDEDEDSDDEYL</sequence>
<dbReference type="InterPro" id="IPR003690">
    <property type="entry name" value="MTERF"/>
</dbReference>
<evidence type="ECO:0000256" key="6">
    <source>
        <dbReference type="ARBA" id="ARBA00022723"/>
    </source>
</evidence>
<dbReference type="EMBL" id="SZYD01000012">
    <property type="protein sequence ID" value="KAD4584495.1"/>
    <property type="molecule type" value="Genomic_DNA"/>
</dbReference>
<keyword evidence="4" id="KW-0804">Transcription</keyword>
<dbReference type="SUPFAM" id="SSF54791">
    <property type="entry name" value="Eukaryotic type KH-domain (KH-domain type I)"/>
    <property type="match status" value="1"/>
</dbReference>
<evidence type="ECO:0000256" key="11">
    <source>
        <dbReference type="ARBA" id="ARBA00022946"/>
    </source>
</evidence>
<dbReference type="Gene3D" id="2.40.50.100">
    <property type="match status" value="1"/>
</dbReference>
<keyword evidence="4" id="KW-0805">Transcription regulation</keyword>
<dbReference type="PANTHER" id="PTHR31973">
    <property type="entry name" value="POLYPROTEIN, PUTATIVE-RELATED"/>
    <property type="match status" value="1"/>
</dbReference>
<feature type="compositionally biased region" description="Polar residues" evidence="14">
    <location>
        <begin position="237"/>
        <end position="252"/>
    </location>
</feature>
<evidence type="ECO:0000256" key="3">
    <source>
        <dbReference type="ARBA" id="ARBA00009155"/>
    </source>
</evidence>
<keyword evidence="8" id="KW-0862">Zinc</keyword>
<dbReference type="Pfam" id="PF15985">
    <property type="entry name" value="KH_6"/>
    <property type="match status" value="1"/>
</dbReference>
<dbReference type="InterPro" id="IPR012340">
    <property type="entry name" value="NA-bd_OB-fold"/>
</dbReference>
<evidence type="ECO:0000256" key="9">
    <source>
        <dbReference type="ARBA" id="ARBA00022835"/>
    </source>
</evidence>
<feature type="region of interest" description="Disordered" evidence="14">
    <location>
        <begin position="1640"/>
        <end position="1669"/>
    </location>
</feature>
<feature type="compositionally biased region" description="Basic and acidic residues" evidence="14">
    <location>
        <begin position="225"/>
        <end position="236"/>
    </location>
</feature>
<dbReference type="OrthoDB" id="1650at2759"/>
<comment type="caution">
    <text evidence="17">The sequence shown here is derived from an EMBL/GenBank/DDBJ whole genome shotgun (WGS) entry which is preliminary data.</text>
</comment>
<feature type="region of interest" description="Disordered" evidence="14">
    <location>
        <begin position="1177"/>
        <end position="1206"/>
    </location>
</feature>
<dbReference type="Pfam" id="PF02536">
    <property type="entry name" value="mTERF"/>
    <property type="match status" value="1"/>
</dbReference>
<reference evidence="17 18" key="1">
    <citation type="submission" date="2019-05" db="EMBL/GenBank/DDBJ databases">
        <title>Mikania micrantha, genome provides insights into the molecular mechanism of rapid growth.</title>
        <authorList>
            <person name="Liu B."/>
        </authorList>
    </citation>
    <scope>NUCLEOTIDE SEQUENCE [LARGE SCALE GENOMIC DNA]</scope>
    <source>
        <strain evidence="17">NLD-2019</strain>
        <tissue evidence="17">Leaf</tissue>
    </source>
</reference>
<evidence type="ECO:0000259" key="16">
    <source>
        <dbReference type="PROSITE" id="PS50966"/>
    </source>
</evidence>
<organism evidence="17 18">
    <name type="scientific">Mikania micrantha</name>
    <name type="common">bitter vine</name>
    <dbReference type="NCBI Taxonomy" id="192012"/>
    <lineage>
        <taxon>Eukaryota</taxon>
        <taxon>Viridiplantae</taxon>
        <taxon>Streptophyta</taxon>
        <taxon>Embryophyta</taxon>
        <taxon>Tracheophyta</taxon>
        <taxon>Spermatophyta</taxon>
        <taxon>Magnoliopsida</taxon>
        <taxon>eudicotyledons</taxon>
        <taxon>Gunneridae</taxon>
        <taxon>Pentapetalae</taxon>
        <taxon>asterids</taxon>
        <taxon>campanulids</taxon>
        <taxon>Asterales</taxon>
        <taxon>Asteraceae</taxon>
        <taxon>Asteroideae</taxon>
        <taxon>Heliantheae alliance</taxon>
        <taxon>Eupatorieae</taxon>
        <taxon>Mikania</taxon>
    </lineage>
</organism>
<evidence type="ECO:0000256" key="1">
    <source>
        <dbReference type="ARBA" id="ARBA00004123"/>
    </source>
</evidence>
<dbReference type="GO" id="GO:0005634">
    <property type="term" value="C:nucleus"/>
    <property type="evidence" value="ECO:0007669"/>
    <property type="project" value="UniProtKB-SubCell"/>
</dbReference>
<keyword evidence="12" id="KW-0539">Nucleus</keyword>
<dbReference type="Pfam" id="PF21266">
    <property type="entry name" value="S1_RRP4"/>
    <property type="match status" value="1"/>
</dbReference>
<dbReference type="Pfam" id="PF26130">
    <property type="entry name" value="PB1-like"/>
    <property type="match status" value="1"/>
</dbReference>
<keyword evidence="18" id="KW-1185">Reference proteome</keyword>
<dbReference type="FunFam" id="2.40.50.140:FF:000038">
    <property type="entry name" value="Exosome complex component RRP4"/>
    <property type="match status" value="1"/>
</dbReference>
<dbReference type="InterPro" id="IPR006564">
    <property type="entry name" value="Znf_PMZ"/>
</dbReference>
<evidence type="ECO:0000313" key="17">
    <source>
        <dbReference type="EMBL" id="KAD4584495.1"/>
    </source>
</evidence>
<dbReference type="SUPFAM" id="SSF110324">
    <property type="entry name" value="Ribosomal L27 protein-like"/>
    <property type="match status" value="1"/>
</dbReference>
<dbReference type="InterPro" id="IPR058594">
    <property type="entry name" value="PB1-like_dom_pln"/>
</dbReference>
<dbReference type="Gene3D" id="2.40.50.140">
    <property type="entry name" value="Nucleic acid-binding proteins"/>
    <property type="match status" value="1"/>
</dbReference>
<dbReference type="Gene3D" id="1.25.70.10">
    <property type="entry name" value="Transcription termination factor 3, mitochondrial"/>
    <property type="match status" value="1"/>
</dbReference>
<dbReference type="SMART" id="SM00575">
    <property type="entry name" value="ZnF_PMZ"/>
    <property type="match status" value="1"/>
</dbReference>
<dbReference type="InterPro" id="IPR036612">
    <property type="entry name" value="KH_dom_type_1_sf"/>
</dbReference>
<dbReference type="CDD" id="cd05789">
    <property type="entry name" value="S1_Rrp4"/>
    <property type="match status" value="1"/>
</dbReference>
<accession>A0A5N6NC05</accession>
<dbReference type="SUPFAM" id="SSF50249">
    <property type="entry name" value="Nucleic acid-binding proteins"/>
    <property type="match status" value="1"/>
</dbReference>
<dbReference type="FunFam" id="1.25.70.10:FF:000005">
    <property type="entry name" value="Transcription termination factor MTERF4, chloroplastic"/>
    <property type="match status" value="1"/>
</dbReference>
<dbReference type="InterPro" id="IPR048565">
    <property type="entry name" value="S1_RRP4"/>
</dbReference>
<evidence type="ECO:0000259" key="15">
    <source>
        <dbReference type="PROSITE" id="PS50158"/>
    </source>
</evidence>
<dbReference type="Pfam" id="PF10551">
    <property type="entry name" value="MULE"/>
    <property type="match status" value="1"/>
</dbReference>
<gene>
    <name evidence="17" type="ORF">E3N88_22096</name>
</gene>
<evidence type="ECO:0000256" key="14">
    <source>
        <dbReference type="SAM" id="MobiDB-lite"/>
    </source>
</evidence>
<evidence type="ECO:0000256" key="5">
    <source>
        <dbReference type="ARBA" id="ARBA00022552"/>
    </source>
</evidence>
<dbReference type="PROSITE" id="PS50966">
    <property type="entry name" value="ZF_SWIM"/>
    <property type="match status" value="1"/>
</dbReference>
<dbReference type="GO" id="GO:0003723">
    <property type="term" value="F:RNA binding"/>
    <property type="evidence" value="ECO:0007669"/>
    <property type="project" value="UniProtKB-KW"/>
</dbReference>
<feature type="domain" description="SWIM-type" evidence="16">
    <location>
        <begin position="1095"/>
        <end position="1127"/>
    </location>
</feature>
<keyword evidence="6" id="KW-0479">Metal-binding</keyword>
<dbReference type="GO" id="GO:0000178">
    <property type="term" value="C:exosome (RNase complex)"/>
    <property type="evidence" value="ECO:0007669"/>
    <property type="project" value="UniProtKB-KW"/>
</dbReference>
<keyword evidence="7 13" id="KW-0863">Zinc-finger</keyword>
<dbReference type="InterPro" id="IPR007527">
    <property type="entry name" value="Znf_SWIM"/>
</dbReference>
<keyword evidence="9" id="KW-0271">Exosome</keyword>
<dbReference type="InterPro" id="IPR018289">
    <property type="entry name" value="MULE_transposase_dom"/>
</dbReference>
<dbReference type="InterPro" id="IPR004088">
    <property type="entry name" value="KH_dom_type_1"/>
</dbReference>
<feature type="region of interest" description="Disordered" evidence="14">
    <location>
        <begin position="225"/>
        <end position="252"/>
    </location>
</feature>
<dbReference type="Proteomes" id="UP000326396">
    <property type="component" value="Linkage Group LG2"/>
</dbReference>
<feature type="compositionally biased region" description="Basic residues" evidence="14">
    <location>
        <begin position="1177"/>
        <end position="1193"/>
    </location>
</feature>
<evidence type="ECO:0000256" key="12">
    <source>
        <dbReference type="ARBA" id="ARBA00023242"/>
    </source>
</evidence>
<feature type="compositionally biased region" description="Acidic residues" evidence="14">
    <location>
        <begin position="1654"/>
        <end position="1669"/>
    </location>
</feature>
<evidence type="ECO:0000256" key="13">
    <source>
        <dbReference type="PROSITE-ProRule" id="PRU00047"/>
    </source>
</evidence>
<evidence type="ECO:0000256" key="4">
    <source>
        <dbReference type="ARBA" id="ARBA00022472"/>
    </source>
</evidence>
<feature type="region of interest" description="Disordered" evidence="14">
    <location>
        <begin position="638"/>
        <end position="666"/>
    </location>
</feature>
<comment type="similarity">
    <text evidence="3">Belongs to the RRP4 family.</text>
</comment>
<feature type="compositionally biased region" description="Acidic residues" evidence="14">
    <location>
        <begin position="638"/>
        <end position="647"/>
    </location>
</feature>
<dbReference type="PANTHER" id="PTHR31973:SF190">
    <property type="entry name" value="MULE TRANSPOSASE DOMAIN-CONTAINING PROTEIN"/>
    <property type="match status" value="1"/>
</dbReference>
<evidence type="ECO:0000256" key="10">
    <source>
        <dbReference type="ARBA" id="ARBA00022884"/>
    </source>
</evidence>
<keyword evidence="11" id="KW-0809">Transit peptide</keyword>
<dbReference type="GO" id="GO:0006353">
    <property type="term" value="P:DNA-templated transcription termination"/>
    <property type="evidence" value="ECO:0007669"/>
    <property type="project" value="UniProtKB-KW"/>
</dbReference>
<evidence type="ECO:0000256" key="8">
    <source>
        <dbReference type="ARBA" id="ARBA00022833"/>
    </source>
</evidence>